<dbReference type="GO" id="GO:0043235">
    <property type="term" value="C:receptor complex"/>
    <property type="evidence" value="ECO:0007669"/>
    <property type="project" value="TreeGrafter"/>
</dbReference>
<dbReference type="Proteomes" id="UP000274756">
    <property type="component" value="Unassembled WGS sequence"/>
</dbReference>
<dbReference type="InterPro" id="IPR000719">
    <property type="entry name" value="Prot_kinase_dom"/>
</dbReference>
<dbReference type="PRINTS" id="PR00109">
    <property type="entry name" value="TYRKINASE"/>
</dbReference>
<evidence type="ECO:0000256" key="2">
    <source>
        <dbReference type="ARBA" id="ARBA00022475"/>
    </source>
</evidence>
<dbReference type="InterPro" id="IPR013320">
    <property type="entry name" value="ConA-like_dom_sf"/>
</dbReference>
<organism evidence="23 25">
    <name type="scientific">Dracunculus medinensis</name>
    <name type="common">Guinea worm</name>
    <dbReference type="NCBI Taxonomy" id="318479"/>
    <lineage>
        <taxon>Eukaryota</taxon>
        <taxon>Metazoa</taxon>
        <taxon>Ecdysozoa</taxon>
        <taxon>Nematoda</taxon>
        <taxon>Chromadorea</taxon>
        <taxon>Rhabditida</taxon>
        <taxon>Spirurina</taxon>
        <taxon>Dracunculoidea</taxon>
        <taxon>Dracunculidae</taxon>
        <taxon>Dracunculus</taxon>
    </lineage>
</organism>
<evidence type="ECO:0000256" key="13">
    <source>
        <dbReference type="ARBA" id="ARBA00023170"/>
    </source>
</evidence>
<dbReference type="GO" id="GO:0007169">
    <property type="term" value="P:cell surface receptor protein tyrosine kinase signaling pathway"/>
    <property type="evidence" value="ECO:0007669"/>
    <property type="project" value="InterPro"/>
</dbReference>
<evidence type="ECO:0000256" key="9">
    <source>
        <dbReference type="ARBA" id="ARBA00022989"/>
    </source>
</evidence>
<keyword evidence="11" id="KW-0829">Tyrosine-protein kinase</keyword>
<evidence type="ECO:0000259" key="21">
    <source>
        <dbReference type="PROSITE" id="PS50060"/>
    </source>
</evidence>
<comment type="similarity">
    <text evidence="17">Belongs to the protein kinase superfamily. Tyr protein kinase family. Insulin receptor subfamily.</text>
</comment>
<keyword evidence="7" id="KW-0418">Kinase</keyword>
<dbReference type="Pfam" id="PF12810">
    <property type="entry name" value="ALK_LTK_GRD"/>
    <property type="match status" value="1"/>
</dbReference>
<dbReference type="PROSITE" id="PS00109">
    <property type="entry name" value="PROTEIN_KINASE_TYR"/>
    <property type="match status" value="1"/>
</dbReference>
<dbReference type="GO" id="GO:0004714">
    <property type="term" value="F:transmembrane receptor protein tyrosine kinase activity"/>
    <property type="evidence" value="ECO:0007669"/>
    <property type="project" value="UniProtKB-EC"/>
</dbReference>
<dbReference type="Pfam" id="PF07714">
    <property type="entry name" value="PK_Tyr_Ser-Thr"/>
    <property type="match status" value="1"/>
</dbReference>
<dbReference type="SUPFAM" id="SSF49899">
    <property type="entry name" value="Concanavalin A-like lectins/glucanases"/>
    <property type="match status" value="1"/>
</dbReference>
<dbReference type="PANTHER" id="PTHR24416">
    <property type="entry name" value="TYROSINE-PROTEIN KINASE RECEPTOR"/>
    <property type="match status" value="1"/>
</dbReference>
<keyword evidence="3" id="KW-0808">Transferase</keyword>
<evidence type="ECO:0000313" key="23">
    <source>
        <dbReference type="Proteomes" id="UP000038040"/>
    </source>
</evidence>
<keyword evidence="17" id="KW-0597">Phosphoprotein</keyword>
<evidence type="ECO:0000256" key="11">
    <source>
        <dbReference type="ARBA" id="ARBA00023137"/>
    </source>
</evidence>
<dbReference type="InterPro" id="IPR000998">
    <property type="entry name" value="MAM_dom"/>
</dbReference>
<reference evidence="22 24" key="2">
    <citation type="submission" date="2018-11" db="EMBL/GenBank/DDBJ databases">
        <authorList>
            <consortium name="Pathogen Informatics"/>
        </authorList>
    </citation>
    <scope>NUCLEOTIDE SEQUENCE [LARGE SCALE GENOMIC DNA]</scope>
</reference>
<dbReference type="PROSITE" id="PS00107">
    <property type="entry name" value="PROTEIN_KINASE_ATP"/>
    <property type="match status" value="1"/>
</dbReference>
<evidence type="ECO:0000256" key="7">
    <source>
        <dbReference type="ARBA" id="ARBA00022777"/>
    </source>
</evidence>
<dbReference type="InterPro" id="IPR020635">
    <property type="entry name" value="Tyr_kinase_cat_dom"/>
</dbReference>
<evidence type="ECO:0000256" key="12">
    <source>
        <dbReference type="ARBA" id="ARBA00023157"/>
    </source>
</evidence>
<keyword evidence="2" id="KW-1003">Cell membrane</keyword>
<evidence type="ECO:0000256" key="18">
    <source>
        <dbReference type="SAM" id="Phobius"/>
    </source>
</evidence>
<dbReference type="InterPro" id="IPR055163">
    <property type="entry name" value="ALK/LTK-like_GRD"/>
</dbReference>
<evidence type="ECO:0000256" key="5">
    <source>
        <dbReference type="ARBA" id="ARBA00022729"/>
    </source>
</evidence>
<dbReference type="PROSITE" id="PS00239">
    <property type="entry name" value="RECEPTOR_TYR_KIN_II"/>
    <property type="match status" value="1"/>
</dbReference>
<keyword evidence="8 16" id="KW-0067">ATP-binding</keyword>
<dbReference type="InterPro" id="IPR050122">
    <property type="entry name" value="RTK"/>
</dbReference>
<keyword evidence="6 16" id="KW-0547">Nucleotide-binding</keyword>
<dbReference type="SUPFAM" id="SSF56112">
    <property type="entry name" value="Protein kinase-like (PK-like)"/>
    <property type="match status" value="1"/>
</dbReference>
<dbReference type="InterPro" id="IPR011009">
    <property type="entry name" value="Kinase-like_dom_sf"/>
</dbReference>
<evidence type="ECO:0000256" key="8">
    <source>
        <dbReference type="ARBA" id="ARBA00022840"/>
    </source>
</evidence>
<feature type="transmembrane region" description="Helical" evidence="18">
    <location>
        <begin position="828"/>
        <end position="855"/>
    </location>
</feature>
<feature type="chain" id="PRO_5033232742" description="Tyrosine-protein kinase receptor" evidence="19">
    <location>
        <begin position="18"/>
        <end position="1265"/>
    </location>
</feature>
<evidence type="ECO:0000256" key="6">
    <source>
        <dbReference type="ARBA" id="ARBA00022741"/>
    </source>
</evidence>
<dbReference type="EC" id="2.7.10.1" evidence="17"/>
<evidence type="ECO:0000256" key="3">
    <source>
        <dbReference type="ARBA" id="ARBA00022679"/>
    </source>
</evidence>
<evidence type="ECO:0000256" key="4">
    <source>
        <dbReference type="ARBA" id="ARBA00022692"/>
    </source>
</evidence>
<dbReference type="GO" id="GO:0045664">
    <property type="term" value="P:regulation of neuron differentiation"/>
    <property type="evidence" value="ECO:0007669"/>
    <property type="project" value="TreeGrafter"/>
</dbReference>
<evidence type="ECO:0000313" key="22">
    <source>
        <dbReference type="EMBL" id="VDN58883.1"/>
    </source>
</evidence>
<name>A0A0N4UCQ3_DRAME</name>
<reference evidence="25" key="1">
    <citation type="submission" date="2017-02" db="UniProtKB">
        <authorList>
            <consortium name="WormBaseParasite"/>
        </authorList>
    </citation>
    <scope>IDENTIFICATION</scope>
</reference>
<evidence type="ECO:0000313" key="24">
    <source>
        <dbReference type="Proteomes" id="UP000274756"/>
    </source>
</evidence>
<dbReference type="Proteomes" id="UP000038040">
    <property type="component" value="Unplaced"/>
</dbReference>
<comment type="catalytic activity">
    <reaction evidence="15 17">
        <text>L-tyrosyl-[protein] + ATP = O-phospho-L-tyrosyl-[protein] + ADP + H(+)</text>
        <dbReference type="Rhea" id="RHEA:10596"/>
        <dbReference type="Rhea" id="RHEA-COMP:10136"/>
        <dbReference type="Rhea" id="RHEA-COMP:20101"/>
        <dbReference type="ChEBI" id="CHEBI:15378"/>
        <dbReference type="ChEBI" id="CHEBI:30616"/>
        <dbReference type="ChEBI" id="CHEBI:46858"/>
        <dbReference type="ChEBI" id="CHEBI:61978"/>
        <dbReference type="ChEBI" id="CHEBI:456216"/>
        <dbReference type="EC" id="2.7.10.1"/>
    </reaction>
</comment>
<keyword evidence="12" id="KW-1015">Disulfide bond</keyword>
<dbReference type="InterPro" id="IPR001245">
    <property type="entry name" value="Ser-Thr/Tyr_kinase_cat_dom"/>
</dbReference>
<dbReference type="Gene3D" id="2.60.120.200">
    <property type="match status" value="2"/>
</dbReference>
<evidence type="ECO:0000256" key="17">
    <source>
        <dbReference type="RuleBase" id="RU000312"/>
    </source>
</evidence>
<protein>
    <recommendedName>
        <fullName evidence="17">Tyrosine-protein kinase receptor</fullName>
        <ecNumber evidence="17">2.7.10.1</ecNumber>
    </recommendedName>
</protein>
<dbReference type="AlphaFoldDB" id="A0A0N4UCQ3"/>
<evidence type="ECO:0000259" key="20">
    <source>
        <dbReference type="PROSITE" id="PS50011"/>
    </source>
</evidence>
<dbReference type="STRING" id="318479.A0A0N4UCQ3"/>
<comment type="subcellular location">
    <subcellularLocation>
        <location evidence="1">Cell membrane</location>
        <topology evidence="1">Single-pass type I membrane protein</topology>
    </subcellularLocation>
</comment>
<dbReference type="GO" id="GO:0005524">
    <property type="term" value="F:ATP binding"/>
    <property type="evidence" value="ECO:0007669"/>
    <property type="project" value="UniProtKB-UniRule"/>
</dbReference>
<dbReference type="Gene3D" id="3.30.200.20">
    <property type="entry name" value="Phosphorylase Kinase, domain 1"/>
    <property type="match status" value="1"/>
</dbReference>
<evidence type="ECO:0000256" key="15">
    <source>
        <dbReference type="ARBA" id="ARBA00051243"/>
    </source>
</evidence>
<feature type="domain" description="Protein kinase" evidence="20">
    <location>
        <begin position="871"/>
        <end position="1144"/>
    </location>
</feature>
<gene>
    <name evidence="22" type="ORF">DME_LOCUS8856</name>
</gene>
<accession>A0A0N4UCQ3</accession>
<proteinExistence type="inferred from homology"/>
<dbReference type="Gene3D" id="1.10.510.10">
    <property type="entry name" value="Transferase(Phosphotransferase) domain 1"/>
    <property type="match status" value="1"/>
</dbReference>
<keyword evidence="13 17" id="KW-0675">Receptor</keyword>
<dbReference type="FunFam" id="1.10.510.10:FF:000113">
    <property type="entry name" value="Tyrosine-protein kinase receptor"/>
    <property type="match status" value="1"/>
</dbReference>
<dbReference type="PROSITE" id="PS50060">
    <property type="entry name" value="MAM_2"/>
    <property type="match status" value="1"/>
</dbReference>
<sequence>MQTLIVYLAFLVHYSFSGILCDFESYCNWYFESPSLKYSRDPNNNFKIVAGSRNLKPTHFAYYNASKSRIEPAMIISPYYQHLSPQCEIRFLHRIYGDSGASLVITSQHRSTNEPLQYIDSYDYDDSDWTRPTLHSTFTVPQNHVELWKESVVHIGQATHPTRIRIECHSPHIIDLTFNHINTECFIDNIEMVGCEEELWYENVCQSNRSRKYLCHRYGHRKCIDYDQLCDMNIDCPDAEVPLGARCTFDDDDSKWLTGCPGWKLETYYVHGGKPIDGDHLLMRFNSSEALAHASMKHIPSSDHTFENFNNSGHFLFFTSDREVELDTFTDTKTTYFISPNFPPTNPIFLDSSMPTFGTCKVRFYYCAYGNAISTLQLIVQPLNGQPAKIIWTPPSNSFTDQRYYCEWMKISADLPEQRSEYYLKMSVSKIFDSTITFAIDDISMSPNCFKAEQIWRKQYIPFSYNISSCGLTGSTPPTPDLCSHFYNNTVTHTIIQSNDTSGYHRWIAPKSAEYRIEAYGGSGGQLPYQTINNHGGRVVTVVNLTTAMELEILIGQMGESPCYHSYGKIKKEKFNDHQYSALQFICSNDNSDWTTETAIANAVMFPGTSGGGATIVKNLGQIILVAGGGGGIFSEHLIAIEKVGISAKGGLPTDEYVPIDFSQYGIRNGISWMSGNGAGINNKKVKTEELCENCNIMTGHLTNTSSAGGDCPEVSVWKIRGGYGGGGASCGPGGGGGAGYYGGISGQKYHGSGGWSYALHSDAIISPVIYPCRLKCSSKATCRFRMNDPDKVESFCSCPTGQEVLEEEECTLSNEPQMVKFPENSEVVLIISVLIFIAIIFALSTVFGIFCIYFRRRLKKAKREKAELSREIGIPLGQGAFGEVYEGCLICGEHIVRVAIKTLPKTATKQAINDFEMEALIMTKFRHENICELKGVCFDVMPRLIVLELLAGGDLKSFLRECRPRNASGYNLSVCDLIEMALDVAKGCKFLADNRFIHRDIAARNCLLTKKEKGRVVKIADFGMARDIYRQDYYRKGGKAMLPVKWMPPEAFLDGIFTVKTDVWSFGVLMWEIFSLGYMPYPGRNNQEVMSLIVNGGRLEPPNGVPDRLYDLMLSCWNTVDNDRPRFDEIIDKLEAMLGDPLFQSLPVPSNLAHSINSTKQESSLSIPELSCNLENQSQTTINTMLNSYTDNNNMMSDPMPTKGDGVNFNVCIPYQSQGPETSHPVNLNRLVTMDRGDTSHSDDSAITLANNSQEYFSKFNYIA</sequence>
<dbReference type="SMART" id="SM00219">
    <property type="entry name" value="TyrKc"/>
    <property type="match status" value="1"/>
</dbReference>
<dbReference type="WBParaSite" id="DME_0000505701-mRNA-1">
    <property type="protein sequence ID" value="DME_0000505701-mRNA-1"/>
    <property type="gene ID" value="DME_0000505701"/>
</dbReference>
<feature type="signal peptide" evidence="19">
    <location>
        <begin position="1"/>
        <end position="17"/>
    </location>
</feature>
<dbReference type="InterPro" id="IPR002011">
    <property type="entry name" value="Tyr_kinase_rcpt_2_CS"/>
</dbReference>
<dbReference type="Pfam" id="PF00629">
    <property type="entry name" value="MAM"/>
    <property type="match status" value="1"/>
</dbReference>
<keyword evidence="4 17" id="KW-0812">Transmembrane</keyword>
<evidence type="ECO:0000313" key="25">
    <source>
        <dbReference type="WBParaSite" id="DME_0000505701-mRNA-1"/>
    </source>
</evidence>
<feature type="domain" description="MAM" evidence="21">
    <location>
        <begin position="245"/>
        <end position="451"/>
    </location>
</feature>
<evidence type="ECO:0000256" key="14">
    <source>
        <dbReference type="ARBA" id="ARBA00023180"/>
    </source>
</evidence>
<dbReference type="OrthoDB" id="73209at2759"/>
<keyword evidence="9 18" id="KW-1133">Transmembrane helix</keyword>
<dbReference type="InterPro" id="IPR017441">
    <property type="entry name" value="Protein_kinase_ATP_BS"/>
</dbReference>
<feature type="binding site" evidence="16">
    <location>
        <position position="902"/>
    </location>
    <ligand>
        <name>ATP</name>
        <dbReference type="ChEBI" id="CHEBI:30616"/>
    </ligand>
</feature>
<dbReference type="PANTHER" id="PTHR24416:SF604">
    <property type="entry name" value="RECEPTOR PROTEIN-TYROSINE KINASE"/>
    <property type="match status" value="1"/>
</dbReference>
<evidence type="ECO:0000256" key="1">
    <source>
        <dbReference type="ARBA" id="ARBA00004251"/>
    </source>
</evidence>
<keyword evidence="10 18" id="KW-0472">Membrane</keyword>
<evidence type="ECO:0000256" key="19">
    <source>
        <dbReference type="SAM" id="SignalP"/>
    </source>
</evidence>
<keyword evidence="5 19" id="KW-0732">Signal</keyword>
<dbReference type="PROSITE" id="PS50011">
    <property type="entry name" value="PROTEIN_KINASE_DOM"/>
    <property type="match status" value="1"/>
</dbReference>
<dbReference type="InterPro" id="IPR008266">
    <property type="entry name" value="Tyr_kinase_AS"/>
</dbReference>
<evidence type="ECO:0000256" key="10">
    <source>
        <dbReference type="ARBA" id="ARBA00023136"/>
    </source>
</evidence>
<evidence type="ECO:0000256" key="16">
    <source>
        <dbReference type="PROSITE-ProRule" id="PRU10141"/>
    </source>
</evidence>
<keyword evidence="14" id="KW-0325">Glycoprotein</keyword>
<dbReference type="GO" id="GO:0005886">
    <property type="term" value="C:plasma membrane"/>
    <property type="evidence" value="ECO:0007669"/>
    <property type="project" value="UniProtKB-SubCell"/>
</dbReference>
<keyword evidence="24" id="KW-1185">Reference proteome</keyword>
<dbReference type="EMBL" id="UYYG01001173">
    <property type="protein sequence ID" value="VDN58883.1"/>
    <property type="molecule type" value="Genomic_DNA"/>
</dbReference>